<dbReference type="GO" id="GO:0030313">
    <property type="term" value="C:cell envelope"/>
    <property type="evidence" value="ECO:0007669"/>
    <property type="project" value="UniProtKB-SubCell"/>
</dbReference>
<dbReference type="Proteomes" id="UP000194309">
    <property type="component" value="Chromosome"/>
</dbReference>
<dbReference type="GO" id="GO:0015562">
    <property type="term" value="F:efflux transmembrane transporter activity"/>
    <property type="evidence" value="ECO:0007669"/>
    <property type="project" value="TreeGrafter"/>
</dbReference>
<evidence type="ECO:0000313" key="7">
    <source>
        <dbReference type="Proteomes" id="UP000194309"/>
    </source>
</evidence>
<keyword evidence="7" id="KW-1185">Reference proteome</keyword>
<accession>A0A1X9SRW3</accession>
<feature type="domain" description="Multidrug resistance protein MdtA-like alpha-helical hairpin" evidence="3">
    <location>
        <begin position="108"/>
        <end position="182"/>
    </location>
</feature>
<dbReference type="InterPro" id="IPR058649">
    <property type="entry name" value="CzcB_C"/>
</dbReference>
<reference evidence="6 7" key="1">
    <citation type="journal article" date="2017" name="Genome Biol. Evol.">
        <title>Comparative Genomic Analysis Identifies a Campylobacter Clade Deficient in Selenium Metabolism.</title>
        <authorList>
            <person name="Miller W.G."/>
            <person name="Yee E."/>
            <person name="Lopes B.S."/>
            <person name="Chapman M.H."/>
            <person name="Huynh S."/>
            <person name="Bono J.L."/>
            <person name="Parker C.T."/>
            <person name="Strachan N.J.C."/>
            <person name="Forbes K.J."/>
        </authorList>
    </citation>
    <scope>NUCLEOTIDE SEQUENCE [LARGE SCALE GENOMIC DNA]</scope>
    <source>
        <strain evidence="6 7">NCTC 13003</strain>
    </source>
</reference>
<sequence length="397" mass="43473">MKISKKLLIITGLIAVSGAILWWGLKDDEPKDKYITTVVKRGDIIQSVDAVGEVFSRNLVAVGAQVSGQIKELYVKVGDRVKAGDKIAQIDSIKQQNTLDQQLAALEILEAKLNSAKISVDIALKQYEREQNLAKQNATSQESLENAKDTYSLKLASLKEIEAQIKQTGIEINTARTNLGYTDIRAPFDGVVVSVPVEVGQTINANQTTPTLVNIADLSKMEIRLQVSEGDIPNIKVGNKVEYSILSNNTKKFTAYISSIDPGLTTLSDGKYSTSNSNSSSTSSSSAVYYYAKVNVDNSDEILRIGMTTENKIIIAENKDVLYLPTMAIKSGKDGKFVYIKNGDKIEQRAITTGITNGINTQILSGLSENEEVIYFHLNSASMQNMMNGSKRPMMRL</sequence>
<dbReference type="GO" id="GO:1990281">
    <property type="term" value="C:efflux pump complex"/>
    <property type="evidence" value="ECO:0007669"/>
    <property type="project" value="TreeGrafter"/>
</dbReference>
<dbReference type="KEGG" id="cdev:CIGN_0715"/>
<dbReference type="InterPro" id="IPR006143">
    <property type="entry name" value="RND_pump_MFP"/>
</dbReference>
<evidence type="ECO:0000259" key="5">
    <source>
        <dbReference type="Pfam" id="PF25975"/>
    </source>
</evidence>
<evidence type="ECO:0000259" key="4">
    <source>
        <dbReference type="Pfam" id="PF25917"/>
    </source>
</evidence>
<dbReference type="AlphaFoldDB" id="A0A1X9SRW3"/>
<dbReference type="InterPro" id="IPR030190">
    <property type="entry name" value="MacA_alpha-hairpin_sf"/>
</dbReference>
<evidence type="ECO:0000313" key="6">
    <source>
        <dbReference type="EMBL" id="ARQ99004.1"/>
    </source>
</evidence>
<dbReference type="OrthoDB" id="9784484at2"/>
<dbReference type="GO" id="GO:1990961">
    <property type="term" value="P:xenobiotic detoxification by transmembrane export across the plasma membrane"/>
    <property type="evidence" value="ECO:0007669"/>
    <property type="project" value="InterPro"/>
</dbReference>
<name>A0A1X9SRW3_9BACT</name>
<proteinExistence type="inferred from homology"/>
<dbReference type="Gene3D" id="6.10.140.1990">
    <property type="match status" value="1"/>
</dbReference>
<dbReference type="Pfam" id="PF25917">
    <property type="entry name" value="BSH_RND"/>
    <property type="match status" value="1"/>
</dbReference>
<dbReference type="EMBL" id="CP018788">
    <property type="protein sequence ID" value="ARQ99004.1"/>
    <property type="molecule type" value="Genomic_DNA"/>
</dbReference>
<dbReference type="Pfam" id="PF25876">
    <property type="entry name" value="HH_MFP_RND"/>
    <property type="match status" value="1"/>
</dbReference>
<comment type="similarity">
    <text evidence="1">Belongs to the membrane fusion protein (MFP) (TC 8.A.1) family.</text>
</comment>
<organism evidence="6 7">
    <name type="scientific">Campylobacter devanensis</name>
    <dbReference type="NCBI Taxonomy" id="3161138"/>
    <lineage>
        <taxon>Bacteria</taxon>
        <taxon>Pseudomonadati</taxon>
        <taxon>Campylobacterota</taxon>
        <taxon>Epsilonproteobacteria</taxon>
        <taxon>Campylobacterales</taxon>
        <taxon>Campylobacteraceae</taxon>
        <taxon>Campylobacter</taxon>
    </lineage>
</organism>
<protein>
    <submittedName>
        <fullName evidence="6">Macrolide-specific efflux protein, membrane fusion protein MacA</fullName>
    </submittedName>
</protein>
<dbReference type="InterPro" id="IPR058624">
    <property type="entry name" value="MdtA-like_HH"/>
</dbReference>
<feature type="domain" description="CzcB-like C-terminal circularly permuted SH3-like" evidence="5">
    <location>
        <begin position="325"/>
        <end position="374"/>
    </location>
</feature>
<dbReference type="NCBIfam" id="TIGR01730">
    <property type="entry name" value="RND_mfp"/>
    <property type="match status" value="1"/>
</dbReference>
<dbReference type="Gene3D" id="2.40.420.20">
    <property type="match status" value="1"/>
</dbReference>
<gene>
    <name evidence="6" type="primary">macA</name>
    <name evidence="6" type="ORF">CIGN_0715</name>
</gene>
<dbReference type="PANTHER" id="PTHR30469:SF33">
    <property type="entry name" value="SLR1207 PROTEIN"/>
    <property type="match status" value="1"/>
</dbReference>
<evidence type="ECO:0000256" key="2">
    <source>
        <dbReference type="ARBA" id="ARBA00023054"/>
    </source>
</evidence>
<dbReference type="Pfam" id="PF25975">
    <property type="entry name" value="CzcB_C"/>
    <property type="match status" value="1"/>
</dbReference>
<dbReference type="SUPFAM" id="SSF111369">
    <property type="entry name" value="HlyD-like secretion proteins"/>
    <property type="match status" value="1"/>
</dbReference>
<dbReference type="InterPro" id="IPR058625">
    <property type="entry name" value="MdtA-like_BSH"/>
</dbReference>
<dbReference type="GO" id="GO:1990195">
    <property type="term" value="C:macrolide transmembrane transporter complex"/>
    <property type="evidence" value="ECO:0007669"/>
    <property type="project" value="InterPro"/>
</dbReference>
<dbReference type="STRING" id="1660064.CIGN_0715"/>
<dbReference type="Gene3D" id="2.40.50.100">
    <property type="match status" value="1"/>
</dbReference>
<keyword evidence="2" id="KW-0175">Coiled coil</keyword>
<dbReference type="PANTHER" id="PTHR30469">
    <property type="entry name" value="MULTIDRUG RESISTANCE PROTEIN MDTA"/>
    <property type="match status" value="1"/>
</dbReference>
<feature type="domain" description="Multidrug resistance protein MdtA-like barrel-sandwich hybrid" evidence="4">
    <location>
        <begin position="59"/>
        <end position="213"/>
    </location>
</feature>
<evidence type="ECO:0000256" key="1">
    <source>
        <dbReference type="ARBA" id="ARBA00009477"/>
    </source>
</evidence>
<dbReference type="Gene3D" id="2.40.30.170">
    <property type="match status" value="1"/>
</dbReference>
<dbReference type="GO" id="GO:0019898">
    <property type="term" value="C:extrinsic component of membrane"/>
    <property type="evidence" value="ECO:0007669"/>
    <property type="project" value="InterPro"/>
</dbReference>
<accession>A0A381D8I1</accession>
<evidence type="ECO:0000259" key="3">
    <source>
        <dbReference type="Pfam" id="PF25876"/>
    </source>
</evidence>